<feature type="compositionally biased region" description="Polar residues" evidence="1">
    <location>
        <begin position="43"/>
        <end position="54"/>
    </location>
</feature>
<feature type="region of interest" description="Disordered" evidence="1">
    <location>
        <begin position="1"/>
        <end position="56"/>
    </location>
</feature>
<protein>
    <submittedName>
        <fullName evidence="2">Uncharacterized protein</fullName>
    </submittedName>
</protein>
<keyword evidence="3" id="KW-1185">Reference proteome</keyword>
<accession>A0AAV4Q2F2</accession>
<organism evidence="2 3">
    <name type="scientific">Caerostris extrusa</name>
    <name type="common">Bark spider</name>
    <name type="synonym">Caerostris bankana</name>
    <dbReference type="NCBI Taxonomy" id="172846"/>
    <lineage>
        <taxon>Eukaryota</taxon>
        <taxon>Metazoa</taxon>
        <taxon>Ecdysozoa</taxon>
        <taxon>Arthropoda</taxon>
        <taxon>Chelicerata</taxon>
        <taxon>Arachnida</taxon>
        <taxon>Araneae</taxon>
        <taxon>Araneomorphae</taxon>
        <taxon>Entelegynae</taxon>
        <taxon>Araneoidea</taxon>
        <taxon>Araneidae</taxon>
        <taxon>Caerostris</taxon>
    </lineage>
</organism>
<evidence type="ECO:0000313" key="3">
    <source>
        <dbReference type="Proteomes" id="UP001054945"/>
    </source>
</evidence>
<name>A0AAV4Q2F2_CAEEX</name>
<gene>
    <name evidence="2" type="ORF">CEXT_322331</name>
</gene>
<dbReference type="EMBL" id="BPLR01005581">
    <property type="protein sequence ID" value="GIY03472.1"/>
    <property type="molecule type" value="Genomic_DNA"/>
</dbReference>
<dbReference type="AlphaFoldDB" id="A0AAV4Q2F2"/>
<feature type="compositionally biased region" description="Polar residues" evidence="1">
    <location>
        <begin position="9"/>
        <end position="19"/>
    </location>
</feature>
<dbReference type="Proteomes" id="UP001054945">
    <property type="component" value="Unassembled WGS sequence"/>
</dbReference>
<reference evidence="2 3" key="1">
    <citation type="submission" date="2021-06" db="EMBL/GenBank/DDBJ databases">
        <title>Caerostris extrusa draft genome.</title>
        <authorList>
            <person name="Kono N."/>
            <person name="Arakawa K."/>
        </authorList>
    </citation>
    <scope>NUCLEOTIDE SEQUENCE [LARGE SCALE GENOMIC DNA]</scope>
</reference>
<comment type="caution">
    <text evidence="2">The sequence shown here is derived from an EMBL/GenBank/DDBJ whole genome shotgun (WGS) entry which is preliminary data.</text>
</comment>
<sequence length="71" mass="7972">MSTKERQKTAAQSDSSPPTSVIVWKSVKKARWGENTSTKERQQTAGQSDSSPPTSVIVWKSEKARWVFAEF</sequence>
<evidence type="ECO:0000256" key="1">
    <source>
        <dbReference type="SAM" id="MobiDB-lite"/>
    </source>
</evidence>
<evidence type="ECO:0000313" key="2">
    <source>
        <dbReference type="EMBL" id="GIY03472.1"/>
    </source>
</evidence>
<proteinExistence type="predicted"/>